<dbReference type="Pfam" id="PF01991">
    <property type="entry name" value="vATP-synt_E"/>
    <property type="match status" value="1"/>
</dbReference>
<keyword evidence="2 4" id="KW-0813">Transport</keyword>
<dbReference type="GO" id="GO:0033178">
    <property type="term" value="C:proton-transporting two-sector ATPase complex, catalytic domain"/>
    <property type="evidence" value="ECO:0007669"/>
    <property type="project" value="InterPro"/>
</dbReference>
<keyword evidence="4" id="KW-0066">ATP synthesis</keyword>
<proteinExistence type="inferred from homology"/>
<dbReference type="GO" id="GO:0042777">
    <property type="term" value="P:proton motive force-driven plasma membrane ATP synthesis"/>
    <property type="evidence" value="ECO:0007669"/>
    <property type="project" value="UniProtKB-UniRule"/>
</dbReference>
<dbReference type="EMBL" id="CP040626">
    <property type="protein sequence ID" value="QMW91707.1"/>
    <property type="molecule type" value="Genomic_DNA"/>
</dbReference>
<dbReference type="Proteomes" id="UP000515243">
    <property type="component" value="Chromosome 1"/>
</dbReference>
<sequence>MSNLNNLTSKILQDAEAKKAVILSDAENEKNKILSKKQQEASSVEKTMLEKAEIEAASRKERIISGAQLHARNEKLEAKQKVISEVFETSVKELSNCSGDDLKGFVKEVILNTEIEGEQNLILNAEGKKVIDDAFVAEINKALDKKAVIKIDENTRDFRGGFILEKDGIEINNTFEALVSSIKDDLSLEVARVLFS</sequence>
<evidence type="ECO:0000313" key="7">
    <source>
        <dbReference type="Proteomes" id="UP000321089"/>
    </source>
</evidence>
<evidence type="ECO:0000313" key="5">
    <source>
        <dbReference type="EMBL" id="GEQ20987.1"/>
    </source>
</evidence>
<dbReference type="GO" id="GO:0005524">
    <property type="term" value="F:ATP binding"/>
    <property type="evidence" value="ECO:0007669"/>
    <property type="project" value="UniProtKB-UniRule"/>
</dbReference>
<evidence type="ECO:0000256" key="1">
    <source>
        <dbReference type="ARBA" id="ARBA00005901"/>
    </source>
</evidence>
<dbReference type="Gene3D" id="3.30.2320.30">
    <property type="entry name" value="ATP synthase, E subunit, C-terminal"/>
    <property type="match status" value="1"/>
</dbReference>
<dbReference type="GO" id="GO:0046933">
    <property type="term" value="F:proton-transporting ATP synthase activity, rotational mechanism"/>
    <property type="evidence" value="ECO:0007669"/>
    <property type="project" value="UniProtKB-UniRule"/>
</dbReference>
<protein>
    <recommendedName>
        <fullName evidence="4">V-type proton ATPase subunit E</fullName>
    </recommendedName>
    <alternativeName>
        <fullName evidence="4">V-ATPase subunit E</fullName>
    </alternativeName>
</protein>
<keyword evidence="3 4" id="KW-0406">Ion transport</keyword>
<name>A0A0Q0ZTM3_CLOBU</name>
<dbReference type="Gene3D" id="1.20.5.620">
    <property type="entry name" value="F1F0 ATP synthase subunit B, membrane domain"/>
    <property type="match status" value="1"/>
</dbReference>
<evidence type="ECO:0000313" key="6">
    <source>
        <dbReference type="EMBL" id="QMW91707.1"/>
    </source>
</evidence>
<dbReference type="RefSeq" id="WP_002580882.1">
    <property type="nucleotide sequence ID" value="NZ_AP019716.1"/>
</dbReference>
<dbReference type="AlphaFoldDB" id="A0A0Q0ZTM3"/>
<reference evidence="6 8" key="1">
    <citation type="submission" date="2019-05" db="EMBL/GenBank/DDBJ databases">
        <authorList>
            <person name="Schori C."/>
            <person name="Ahrens C."/>
        </authorList>
    </citation>
    <scope>NUCLEOTIDE SEQUENCE [LARGE SCALE GENOMIC DNA]</scope>
    <source>
        <strain evidence="6 8">DSM 10702</strain>
    </source>
</reference>
<accession>A0A0Q0ZTM3</accession>
<evidence type="ECO:0000313" key="8">
    <source>
        <dbReference type="Proteomes" id="UP000515243"/>
    </source>
</evidence>
<comment type="similarity">
    <text evidence="1 4">Belongs to the V-ATPase E subunit family.</text>
</comment>
<reference evidence="5 7" key="2">
    <citation type="submission" date="2019-07" db="EMBL/GenBank/DDBJ databases">
        <title>Whole genome shotgun sequence of Clostridium butyricum NBRC 3858.</title>
        <authorList>
            <person name="Hosoyama A."/>
            <person name="Uohara A."/>
            <person name="Ohji S."/>
            <person name="Ichikawa N."/>
        </authorList>
    </citation>
    <scope>NUCLEOTIDE SEQUENCE [LARGE SCALE GENOMIC DNA]</scope>
    <source>
        <strain evidence="5 7">NBRC 3858</strain>
    </source>
</reference>
<dbReference type="EMBL" id="BKBC01000015">
    <property type="protein sequence ID" value="GEQ20987.1"/>
    <property type="molecule type" value="Genomic_DNA"/>
</dbReference>
<dbReference type="GO" id="GO:0046961">
    <property type="term" value="F:proton-transporting ATPase activity, rotational mechanism"/>
    <property type="evidence" value="ECO:0007669"/>
    <property type="project" value="InterPro"/>
</dbReference>
<dbReference type="GeneID" id="92944947"/>
<dbReference type="OrthoDB" id="1749765at2"/>
<dbReference type="InterPro" id="IPR002842">
    <property type="entry name" value="ATPase_V1_Esu"/>
</dbReference>
<keyword evidence="4" id="KW-0375">Hydrogen ion transport</keyword>
<dbReference type="HAMAP" id="MF_00311">
    <property type="entry name" value="ATP_synth_E_arch"/>
    <property type="match status" value="1"/>
</dbReference>
<dbReference type="Proteomes" id="UP000321089">
    <property type="component" value="Unassembled WGS sequence"/>
</dbReference>
<organism evidence="5 7">
    <name type="scientific">Clostridium butyricum</name>
    <dbReference type="NCBI Taxonomy" id="1492"/>
    <lineage>
        <taxon>Bacteria</taxon>
        <taxon>Bacillati</taxon>
        <taxon>Bacillota</taxon>
        <taxon>Clostridia</taxon>
        <taxon>Eubacteriales</taxon>
        <taxon>Clostridiaceae</taxon>
        <taxon>Clostridium</taxon>
    </lineage>
</organism>
<dbReference type="KEGG" id="cbut:ATN24_13505"/>
<dbReference type="SUPFAM" id="SSF160527">
    <property type="entry name" value="V-type ATPase subunit E-like"/>
    <property type="match status" value="1"/>
</dbReference>
<evidence type="ECO:0000256" key="2">
    <source>
        <dbReference type="ARBA" id="ARBA00022448"/>
    </source>
</evidence>
<dbReference type="InterPro" id="IPR038495">
    <property type="entry name" value="ATPase_E_C"/>
</dbReference>
<evidence type="ECO:0000256" key="3">
    <source>
        <dbReference type="ARBA" id="ARBA00023065"/>
    </source>
</evidence>
<gene>
    <name evidence="4 5" type="primary">atpE</name>
    <name evidence="5" type="ORF">CBU02nite_14930</name>
    <name evidence="6" type="ORF">FF104_12250</name>
</gene>
<evidence type="ECO:0000256" key="4">
    <source>
        <dbReference type="HAMAP-Rule" id="MF_00311"/>
    </source>
</evidence>
<comment type="function">
    <text evidence="4">Produces ATP from ADP in the presence of a proton gradient across the membrane.</text>
</comment>